<dbReference type="EMBL" id="PTQR01000039">
    <property type="protein sequence ID" value="TKX24683.1"/>
    <property type="molecule type" value="Genomic_DNA"/>
</dbReference>
<reference evidence="10 11" key="1">
    <citation type="submission" date="2018-02" db="EMBL/GenBank/DDBJ databases">
        <title>Draft genome sequences of Elsinoe sp., causing black scab on jojoba.</title>
        <authorList>
            <person name="Stodart B."/>
            <person name="Jeffress S."/>
            <person name="Ash G."/>
            <person name="Arun Chinnappa K."/>
        </authorList>
    </citation>
    <scope>NUCLEOTIDE SEQUENCE [LARGE SCALE GENOMIC DNA]</scope>
    <source>
        <strain evidence="10 11">Hillstone_2</strain>
    </source>
</reference>
<evidence type="ECO:0000313" key="10">
    <source>
        <dbReference type="EMBL" id="TKX24683.1"/>
    </source>
</evidence>
<evidence type="ECO:0000256" key="8">
    <source>
        <dbReference type="SAM" id="Phobius"/>
    </source>
</evidence>
<comment type="similarity">
    <text evidence="6">Belongs to the major facilitator superfamily. Allantoate permease family.</text>
</comment>
<feature type="region of interest" description="Disordered" evidence="7">
    <location>
        <begin position="1"/>
        <end position="26"/>
    </location>
</feature>
<evidence type="ECO:0000256" key="5">
    <source>
        <dbReference type="ARBA" id="ARBA00023136"/>
    </source>
</evidence>
<dbReference type="FunFam" id="1.20.1250.20:FF:000064">
    <property type="entry name" value="MFS allantoate transporter"/>
    <property type="match status" value="1"/>
</dbReference>
<evidence type="ECO:0000256" key="2">
    <source>
        <dbReference type="ARBA" id="ARBA00022448"/>
    </source>
</evidence>
<dbReference type="AlphaFoldDB" id="A0A4U7B0V2"/>
<evidence type="ECO:0000256" key="3">
    <source>
        <dbReference type="ARBA" id="ARBA00022692"/>
    </source>
</evidence>
<feature type="transmembrane region" description="Helical" evidence="8">
    <location>
        <begin position="386"/>
        <end position="407"/>
    </location>
</feature>
<feature type="transmembrane region" description="Helical" evidence="8">
    <location>
        <begin position="360"/>
        <end position="379"/>
    </location>
</feature>
<comment type="subcellular location">
    <subcellularLocation>
        <location evidence="1">Membrane</location>
        <topology evidence="1">Multi-pass membrane protein</topology>
    </subcellularLocation>
</comment>
<dbReference type="InterPro" id="IPR020846">
    <property type="entry name" value="MFS_dom"/>
</dbReference>
<comment type="caution">
    <text evidence="10">The sequence shown here is derived from an EMBL/GenBank/DDBJ whole genome shotgun (WGS) entry which is preliminary data.</text>
</comment>
<gene>
    <name evidence="10" type="ORF">C1H76_3293</name>
</gene>
<feature type="domain" description="Major facilitator superfamily (MFS) profile" evidence="9">
    <location>
        <begin position="68"/>
        <end position="476"/>
    </location>
</feature>
<dbReference type="InterPro" id="IPR036259">
    <property type="entry name" value="MFS_trans_sf"/>
</dbReference>
<name>A0A4U7B0V2_9PEZI</name>
<dbReference type="SUPFAM" id="SSF103473">
    <property type="entry name" value="MFS general substrate transporter"/>
    <property type="match status" value="1"/>
</dbReference>
<feature type="transmembrane region" description="Helical" evidence="8">
    <location>
        <begin position="228"/>
        <end position="248"/>
    </location>
</feature>
<dbReference type="Pfam" id="PF07690">
    <property type="entry name" value="MFS_1"/>
    <property type="match status" value="1"/>
</dbReference>
<proteinExistence type="inferred from homology"/>
<dbReference type="GO" id="GO:0016020">
    <property type="term" value="C:membrane"/>
    <property type="evidence" value="ECO:0007669"/>
    <property type="project" value="UniProtKB-SubCell"/>
</dbReference>
<dbReference type="PROSITE" id="PS50850">
    <property type="entry name" value="MFS"/>
    <property type="match status" value="1"/>
</dbReference>
<keyword evidence="3 8" id="KW-0812">Transmembrane</keyword>
<dbReference type="PANTHER" id="PTHR43791">
    <property type="entry name" value="PERMEASE-RELATED"/>
    <property type="match status" value="1"/>
</dbReference>
<evidence type="ECO:0000256" key="4">
    <source>
        <dbReference type="ARBA" id="ARBA00022989"/>
    </source>
</evidence>
<keyword evidence="5 8" id="KW-0472">Membrane</keyword>
<organism evidence="10 11">
    <name type="scientific">Elsinoe australis</name>
    <dbReference type="NCBI Taxonomy" id="40998"/>
    <lineage>
        <taxon>Eukaryota</taxon>
        <taxon>Fungi</taxon>
        <taxon>Dikarya</taxon>
        <taxon>Ascomycota</taxon>
        <taxon>Pezizomycotina</taxon>
        <taxon>Dothideomycetes</taxon>
        <taxon>Dothideomycetidae</taxon>
        <taxon>Myriangiales</taxon>
        <taxon>Elsinoaceae</taxon>
        <taxon>Elsinoe</taxon>
    </lineage>
</organism>
<feature type="transmembrane region" description="Helical" evidence="8">
    <location>
        <begin position="297"/>
        <end position="321"/>
    </location>
</feature>
<dbReference type="InterPro" id="IPR011701">
    <property type="entry name" value="MFS"/>
</dbReference>
<feature type="transmembrane region" description="Helical" evidence="8">
    <location>
        <begin position="164"/>
        <end position="184"/>
    </location>
</feature>
<keyword evidence="2" id="KW-0813">Transport</keyword>
<feature type="transmembrane region" description="Helical" evidence="8">
    <location>
        <begin position="196"/>
        <end position="216"/>
    </location>
</feature>
<feature type="transmembrane region" description="Helical" evidence="8">
    <location>
        <begin position="68"/>
        <end position="90"/>
    </location>
</feature>
<dbReference type="Gene3D" id="1.20.1250.20">
    <property type="entry name" value="MFS general substrate transporter like domains"/>
    <property type="match status" value="2"/>
</dbReference>
<accession>A0A4U7B0V2</accession>
<keyword evidence="4 8" id="KW-1133">Transmembrane helix</keyword>
<feature type="transmembrane region" description="Helical" evidence="8">
    <location>
        <begin position="452"/>
        <end position="472"/>
    </location>
</feature>
<evidence type="ECO:0000256" key="6">
    <source>
        <dbReference type="ARBA" id="ARBA00037968"/>
    </source>
</evidence>
<sequence>MAALAKDDMVVNQGGRSPSPSMAKAEPTNVLGARKDQAFDFLASNKANGAEIAAVDLKALRRRIDLRIVPIMFFCFVAQFLDKVLLNYAAVMNISRDLNLRGNNFADANTFTFVALLAAEVPNGFILNKVPAGKWLGINVCLWGISTAVVAATRNYAGLLTARIFLGIFEAAVGPCLMIISSQWYTKHEQPSRFGFWYTGVGVGQIIGALTSFGFQHLTNSRIANWRIMFIVLGIATVIIGAVTYLFIPDSPMEATWMNDTEKSALLQHISDNKTGVANTQFRMSQVWELLRDPQTYLLFFMEVLLVVNAGVGTSFSATLLRNIGYTSKQSALLNAPAGCVTIFAVLVGCFGVRFVRQRWLFICLAAIPSALSGALMSFVRTKAGVLAGILLINFNVAVTPIVYSWVSANNAGQTKRPVAMSLVAAAFNMGSVIGPQTFQARDAPEYIPAKITIMVTVCSGALTAILLMFYYKWQNARRDRLYGKIEERGVATDDEKWANLTDWENKSFRYVM</sequence>
<evidence type="ECO:0000313" key="11">
    <source>
        <dbReference type="Proteomes" id="UP000308133"/>
    </source>
</evidence>
<dbReference type="Proteomes" id="UP000308133">
    <property type="component" value="Unassembled WGS sequence"/>
</dbReference>
<feature type="transmembrane region" description="Helical" evidence="8">
    <location>
        <begin position="135"/>
        <end position="152"/>
    </location>
</feature>
<dbReference type="GO" id="GO:0022857">
    <property type="term" value="F:transmembrane transporter activity"/>
    <property type="evidence" value="ECO:0007669"/>
    <property type="project" value="InterPro"/>
</dbReference>
<evidence type="ECO:0000256" key="1">
    <source>
        <dbReference type="ARBA" id="ARBA00004141"/>
    </source>
</evidence>
<evidence type="ECO:0000256" key="7">
    <source>
        <dbReference type="SAM" id="MobiDB-lite"/>
    </source>
</evidence>
<dbReference type="PANTHER" id="PTHR43791:SF40">
    <property type="entry name" value="THIAMINE PATHWAY TRANSPORTER THI73"/>
    <property type="match status" value="1"/>
</dbReference>
<feature type="transmembrane region" description="Helical" evidence="8">
    <location>
        <begin position="333"/>
        <end position="354"/>
    </location>
</feature>
<evidence type="ECO:0000259" key="9">
    <source>
        <dbReference type="PROSITE" id="PS50850"/>
    </source>
</evidence>
<protein>
    <submittedName>
        <fullName evidence="10">MFS transporter-like protein 51</fullName>
    </submittedName>
</protein>